<dbReference type="RefSeq" id="WP_012754137.1">
    <property type="nucleotide sequence ID" value="NC_012811.1"/>
</dbReference>
<feature type="domain" description="NADPH-dependent FMN reductase-like" evidence="1">
    <location>
        <begin position="4"/>
        <end position="149"/>
    </location>
</feature>
<dbReference type="GO" id="GO:0005829">
    <property type="term" value="C:cytosol"/>
    <property type="evidence" value="ECO:0007669"/>
    <property type="project" value="TreeGrafter"/>
</dbReference>
<geneLocation type="plasmid" evidence="2 3">
    <name>megaplasmid</name>
</geneLocation>
<dbReference type="PANTHER" id="PTHR30543">
    <property type="entry name" value="CHROMATE REDUCTASE"/>
    <property type="match status" value="1"/>
</dbReference>
<dbReference type="GO" id="GO:0010181">
    <property type="term" value="F:FMN binding"/>
    <property type="evidence" value="ECO:0007669"/>
    <property type="project" value="TreeGrafter"/>
</dbReference>
<organism evidence="2 3">
    <name type="scientific">Methylorubrum extorquens (strain ATCC 14718 / DSM 1338 / JCM 2805 / NCIMB 9133 / AM1)</name>
    <name type="common">Methylobacterium extorquens</name>
    <dbReference type="NCBI Taxonomy" id="272630"/>
    <lineage>
        <taxon>Bacteria</taxon>
        <taxon>Pseudomonadati</taxon>
        <taxon>Pseudomonadota</taxon>
        <taxon>Alphaproteobacteria</taxon>
        <taxon>Hyphomicrobiales</taxon>
        <taxon>Methylobacteriaceae</taxon>
        <taxon>Methylorubrum</taxon>
    </lineage>
</organism>
<dbReference type="Proteomes" id="UP000009081">
    <property type="component" value="Plasmid megaplasmid"/>
</dbReference>
<dbReference type="KEGG" id="mea:Mex_2p0871"/>
<name>C5B5H2_METEA</name>
<dbReference type="HOGENOM" id="CLU_055322_4_2_5"/>
<dbReference type="AlphaFoldDB" id="C5B5H2"/>
<dbReference type="EMBL" id="CP001511">
    <property type="protein sequence ID" value="ACS43704.1"/>
    <property type="molecule type" value="Genomic_DNA"/>
</dbReference>
<dbReference type="EC" id="1.6.5.2" evidence="2"/>
<gene>
    <name evidence="2" type="ordered locus">MexAM1_META2p0871</name>
</gene>
<proteinExistence type="predicted"/>
<dbReference type="Pfam" id="PF03358">
    <property type="entry name" value="FMN_red"/>
    <property type="match status" value="1"/>
</dbReference>
<dbReference type="OrthoDB" id="9812295at2"/>
<dbReference type="InterPro" id="IPR029039">
    <property type="entry name" value="Flavoprotein-like_sf"/>
</dbReference>
<dbReference type="SUPFAM" id="SSF52218">
    <property type="entry name" value="Flavoproteins"/>
    <property type="match status" value="1"/>
</dbReference>
<keyword evidence="3" id="KW-1185">Reference proteome</keyword>
<reference evidence="2 3" key="1">
    <citation type="journal article" date="2009" name="PLoS ONE">
        <title>Methylobacterium genome sequences: a reference blueprint to investigate microbial metabolism of C1 compounds from natural and industrial sources.</title>
        <authorList>
            <person name="Vuilleumier S."/>
            <person name="Chistoserdova L."/>
            <person name="Lee M.-C."/>
            <person name="Bringel F."/>
            <person name="Lajus A."/>
            <person name="Zhou Y."/>
            <person name="Gourion B."/>
            <person name="Barbe V."/>
            <person name="Chang J."/>
            <person name="Cruveiller S."/>
            <person name="Dossat C."/>
            <person name="Gillett W."/>
            <person name="Gruffaz C."/>
            <person name="Haugen E."/>
            <person name="Hourcade E."/>
            <person name="Levy R."/>
            <person name="Mangenot S."/>
            <person name="Muller E."/>
            <person name="Nadalig T."/>
            <person name="Pagni M."/>
            <person name="Penny C."/>
            <person name="Peyraud R."/>
            <person name="Robinson D.G."/>
            <person name="Roche D."/>
            <person name="Rouy Z."/>
            <person name="Saenampechek C."/>
            <person name="Salvignol G."/>
            <person name="Vallenet D."/>
            <person name="Wu Z."/>
            <person name="Marx C.J."/>
            <person name="Vorholt J.A."/>
            <person name="Olson M.V."/>
            <person name="Kaul R."/>
            <person name="Weissenbach J."/>
            <person name="Medigue C."/>
            <person name="Lidstrom M.E."/>
        </authorList>
    </citation>
    <scope>NUCLEOTIDE SEQUENCE [LARGE SCALE GENOMIC DNA]</scope>
    <source>
        <strain evidence="3">ATCC 14718 / DSM 1338 / JCM 2805 / NCIMB 9133 / AM1</strain>
    </source>
</reference>
<dbReference type="Gene3D" id="3.40.50.360">
    <property type="match status" value="1"/>
</dbReference>
<dbReference type="InterPro" id="IPR050712">
    <property type="entry name" value="NAD(P)H-dep_reductase"/>
</dbReference>
<keyword evidence="2" id="KW-0614">Plasmid</keyword>
<keyword evidence="2" id="KW-0560">Oxidoreductase</keyword>
<evidence type="ECO:0000313" key="3">
    <source>
        <dbReference type="Proteomes" id="UP000009081"/>
    </source>
</evidence>
<protein>
    <submittedName>
        <fullName evidence="2">Flavin-dependent oxidoreductase, putative chromate reductase</fullName>
        <ecNumber evidence="2">1.6.5.2</ecNumber>
    </submittedName>
</protein>
<dbReference type="PANTHER" id="PTHR30543:SF21">
    <property type="entry name" value="NAD(P)H-DEPENDENT FMN REDUCTASE LOT6"/>
    <property type="match status" value="1"/>
</dbReference>
<evidence type="ECO:0000259" key="1">
    <source>
        <dbReference type="Pfam" id="PF03358"/>
    </source>
</evidence>
<dbReference type="InterPro" id="IPR005025">
    <property type="entry name" value="FMN_Rdtase-like_dom"/>
</dbReference>
<accession>C5B5H2</accession>
<evidence type="ECO:0000313" key="2">
    <source>
        <dbReference type="EMBL" id="ACS43704.1"/>
    </source>
</evidence>
<sequence length="185" mass="19937">MTTTIALFAGSLRKGSFNRALARSLIALAPKELKLEIIEIGDLPLYNQDFDDEGAPPATWTSFRDKVRAVDAVLFITPEYNRSVPAVLKNALDVGSRPYGKSVWGGKPGAVISTSQGALGGFGANHHLRQSLVCLDVAALQQPEAYIGGVNKLFDSGGNLVADDTESFLKTFLSKFAEWIEHNKG</sequence>
<dbReference type="GO" id="GO:0003955">
    <property type="term" value="F:NAD(P)H dehydrogenase (quinone) activity"/>
    <property type="evidence" value="ECO:0007669"/>
    <property type="project" value="UniProtKB-EC"/>
</dbReference>